<dbReference type="PROSITE" id="PS50930">
    <property type="entry name" value="HTH_LYTTR"/>
    <property type="match status" value="1"/>
</dbReference>
<organism evidence="6 7">
    <name type="scientific">Prevotella intermedia</name>
    <dbReference type="NCBI Taxonomy" id="28131"/>
    <lineage>
        <taxon>Bacteria</taxon>
        <taxon>Pseudomonadati</taxon>
        <taxon>Bacteroidota</taxon>
        <taxon>Bacteroidia</taxon>
        <taxon>Bacteroidales</taxon>
        <taxon>Prevotellaceae</taxon>
        <taxon>Prevotella</taxon>
    </lineage>
</organism>
<dbReference type="EMBL" id="CP024696">
    <property type="protein sequence ID" value="ATV53489.1"/>
    <property type="molecule type" value="Genomic_DNA"/>
</dbReference>
<dbReference type="SUPFAM" id="SSF52172">
    <property type="entry name" value="CheY-like"/>
    <property type="match status" value="1"/>
</dbReference>
<dbReference type="FunFam" id="3.40.50.2300:FF:000051">
    <property type="entry name" value="Two-component response regulator yehT"/>
    <property type="match status" value="1"/>
</dbReference>
<evidence type="ECO:0000259" key="3">
    <source>
        <dbReference type="PROSITE" id="PS50930"/>
    </source>
</evidence>
<dbReference type="GO" id="GO:0003677">
    <property type="term" value="F:DNA binding"/>
    <property type="evidence" value="ECO:0007669"/>
    <property type="project" value="UniProtKB-KW"/>
</dbReference>
<name>A0A2D3NDQ5_PREIN</name>
<gene>
    <name evidence="4" type="ORF">CTM50_01470</name>
    <name evidence="5" type="ORF">CTM50_04530</name>
    <name evidence="6" type="ORF">CTM50_10940</name>
</gene>
<dbReference type="PANTHER" id="PTHR37299:SF1">
    <property type="entry name" value="STAGE 0 SPORULATION PROTEIN A HOMOLOG"/>
    <property type="match status" value="1"/>
</dbReference>
<feature type="domain" description="Response regulatory" evidence="2">
    <location>
        <begin position="8"/>
        <end position="119"/>
    </location>
</feature>
<dbReference type="Gene3D" id="3.40.50.2300">
    <property type="match status" value="1"/>
</dbReference>
<dbReference type="PANTHER" id="PTHR37299">
    <property type="entry name" value="TRANSCRIPTIONAL REGULATOR-RELATED"/>
    <property type="match status" value="1"/>
</dbReference>
<reference evidence="6 7" key="1">
    <citation type="submission" date="2017-11" db="EMBL/GenBank/DDBJ databases">
        <title>Genome sequencing of Prevotella intermedia KCOM 2033.</title>
        <authorList>
            <person name="Kook J.-K."/>
            <person name="Park S.-N."/>
            <person name="Lim Y.K."/>
        </authorList>
    </citation>
    <scope>NUCLEOTIDE SEQUENCE [LARGE SCALE GENOMIC DNA]</scope>
    <source>
        <strain evidence="6 7">KCOM 2033</strain>
    </source>
</reference>
<dbReference type="Pfam" id="PF04397">
    <property type="entry name" value="LytTR"/>
    <property type="match status" value="1"/>
</dbReference>
<dbReference type="EMBL" id="CP024696">
    <property type="protein sequence ID" value="ATV52365.1"/>
    <property type="molecule type" value="Genomic_DNA"/>
</dbReference>
<evidence type="ECO:0000259" key="2">
    <source>
        <dbReference type="PROSITE" id="PS50110"/>
    </source>
</evidence>
<feature type="domain" description="HTH LytTR-type" evidence="3">
    <location>
        <begin position="140"/>
        <end position="211"/>
    </location>
</feature>
<keyword evidence="1" id="KW-0597">Phosphoprotein</keyword>
<accession>A0A2D3NDQ5</accession>
<dbReference type="AlphaFoldDB" id="A0A2D3NDQ5"/>
<dbReference type="Pfam" id="PF00072">
    <property type="entry name" value="Response_reg"/>
    <property type="match status" value="1"/>
</dbReference>
<keyword evidence="6" id="KW-0238">DNA-binding</keyword>
<dbReference type="InterPro" id="IPR046947">
    <property type="entry name" value="LytR-like"/>
</dbReference>
<evidence type="ECO:0000313" key="7">
    <source>
        <dbReference type="Proteomes" id="UP000229323"/>
    </source>
</evidence>
<dbReference type="InterPro" id="IPR001789">
    <property type="entry name" value="Sig_transdc_resp-reg_receiver"/>
</dbReference>
<dbReference type="SMART" id="SM00448">
    <property type="entry name" value="REC"/>
    <property type="match status" value="1"/>
</dbReference>
<dbReference type="InterPro" id="IPR007492">
    <property type="entry name" value="LytTR_DNA-bd_dom"/>
</dbReference>
<dbReference type="GO" id="GO:0000156">
    <property type="term" value="F:phosphorelay response regulator activity"/>
    <property type="evidence" value="ECO:0007669"/>
    <property type="project" value="InterPro"/>
</dbReference>
<proteinExistence type="predicted"/>
<dbReference type="PROSITE" id="PS50110">
    <property type="entry name" value="RESPONSE_REGULATORY"/>
    <property type="match status" value="1"/>
</dbReference>
<evidence type="ECO:0000313" key="5">
    <source>
        <dbReference type="EMBL" id="ATV52365.1"/>
    </source>
</evidence>
<sequence>MLMCEPIKCIIVDDEPIAREGLERLVRKSPMLKLVGNFESAESATEYIKDNPVDLIFLDIEMPGTNGLDFARKIPQQTLVVFTTAYSEYALDSYEVNATDYLVKPIEEERFRKAVEKVSAYHTLLINAEKESVEADVDFFFVKSERRYFKIRYDDILFIEGLKDYVIIQTENRRIITKMYLRTIHELLPPSVFFRINKSYVVNLEKIESFDTNDVFIGKYEIGIGNTYKEDFYKRLMT</sequence>
<dbReference type="InterPro" id="IPR011006">
    <property type="entry name" value="CheY-like_superfamily"/>
</dbReference>
<evidence type="ECO:0000313" key="6">
    <source>
        <dbReference type="EMBL" id="ATV53489.1"/>
    </source>
</evidence>
<dbReference type="Gene3D" id="2.40.50.1020">
    <property type="entry name" value="LytTr DNA-binding domain"/>
    <property type="match status" value="1"/>
</dbReference>
<dbReference type="EMBL" id="CP024696">
    <property type="protein sequence ID" value="ATV51855.1"/>
    <property type="molecule type" value="Genomic_DNA"/>
</dbReference>
<feature type="modified residue" description="4-aspartylphosphate" evidence="1">
    <location>
        <position position="59"/>
    </location>
</feature>
<dbReference type="SMART" id="SM00850">
    <property type="entry name" value="LytTR"/>
    <property type="match status" value="1"/>
</dbReference>
<evidence type="ECO:0000256" key="1">
    <source>
        <dbReference type="PROSITE-ProRule" id="PRU00169"/>
    </source>
</evidence>
<evidence type="ECO:0000313" key="4">
    <source>
        <dbReference type="EMBL" id="ATV51855.1"/>
    </source>
</evidence>
<protein>
    <submittedName>
        <fullName evidence="6">DNA-binding response regulator</fullName>
    </submittedName>
</protein>
<dbReference type="Proteomes" id="UP000229323">
    <property type="component" value="Chromosome"/>
</dbReference>